<dbReference type="Pfam" id="PF22521">
    <property type="entry name" value="HypF_C_2"/>
    <property type="match status" value="1"/>
</dbReference>
<reference evidence="14" key="1">
    <citation type="submission" date="2017-01" db="EMBL/GenBank/DDBJ databases">
        <authorList>
            <person name="Varghese N."/>
            <person name="Submissions S."/>
        </authorList>
    </citation>
    <scope>NUCLEOTIDE SEQUENCE [LARGE SCALE GENOMIC DNA]</scope>
    <source>
        <strain evidence="14">DSM 7027</strain>
    </source>
</reference>
<keyword evidence="13" id="KW-0808">Transferase</keyword>
<evidence type="ECO:0000256" key="7">
    <source>
        <dbReference type="ARBA" id="ARBA00048220"/>
    </source>
</evidence>
<gene>
    <name evidence="13" type="ORF">SAMN05421647_10318</name>
</gene>
<comment type="similarity">
    <text evidence="2 9">Belongs to the carbamoyltransferase HypF family.</text>
</comment>
<dbReference type="RefSeq" id="WP_076462156.1">
    <property type="nucleotide sequence ID" value="NZ_FTMN01000003.1"/>
</dbReference>
<dbReference type="Proteomes" id="UP000186895">
    <property type="component" value="Unassembled WGS sequence"/>
</dbReference>
<dbReference type="GO" id="GO:0016874">
    <property type="term" value="F:ligase activity"/>
    <property type="evidence" value="ECO:0007669"/>
    <property type="project" value="UniProtKB-UniRule"/>
</dbReference>
<feature type="domain" description="Acylphosphatase-like" evidence="11">
    <location>
        <begin position="11"/>
        <end position="103"/>
    </location>
</feature>
<keyword evidence="10" id="KW-0378">Hydrolase</keyword>
<dbReference type="GO" id="GO:0003998">
    <property type="term" value="F:acylphosphatase activity"/>
    <property type="evidence" value="ECO:0007669"/>
    <property type="project" value="UniProtKB-EC"/>
</dbReference>
<dbReference type="STRING" id="49186.SAMN05421647_10318"/>
<dbReference type="AlphaFoldDB" id="A0A1N6QZX1"/>
<dbReference type="InterPro" id="IPR041440">
    <property type="entry name" value="HypF_C"/>
</dbReference>
<dbReference type="EMBL" id="FTMN01000003">
    <property type="protein sequence ID" value="SIQ21886.1"/>
    <property type="molecule type" value="Genomic_DNA"/>
</dbReference>
<dbReference type="PIRSF" id="PIRSF006256">
    <property type="entry name" value="CMPcnvr_hdrg_mat"/>
    <property type="match status" value="1"/>
</dbReference>
<dbReference type="PROSITE" id="PS51163">
    <property type="entry name" value="YRDC"/>
    <property type="match status" value="1"/>
</dbReference>
<dbReference type="eggNOG" id="COG0068">
    <property type="taxonomic scope" value="Bacteria"/>
</dbReference>
<dbReference type="EC" id="6.2.-.-" evidence="9"/>
<organism evidence="13 14">
    <name type="scientific">Marinobacterium stanieri</name>
    <dbReference type="NCBI Taxonomy" id="49186"/>
    <lineage>
        <taxon>Bacteria</taxon>
        <taxon>Pseudomonadati</taxon>
        <taxon>Pseudomonadota</taxon>
        <taxon>Gammaproteobacteria</taxon>
        <taxon>Oceanospirillales</taxon>
        <taxon>Oceanospirillaceae</taxon>
        <taxon>Marinobacterium</taxon>
    </lineage>
</organism>
<dbReference type="InterPro" id="IPR055128">
    <property type="entry name" value="HypF_C_2"/>
</dbReference>
<evidence type="ECO:0000259" key="12">
    <source>
        <dbReference type="PROSITE" id="PS51163"/>
    </source>
</evidence>
<keyword evidence="6" id="KW-0862">Zinc</keyword>
<proteinExistence type="inferred from homology"/>
<dbReference type="Pfam" id="PF01300">
    <property type="entry name" value="Sua5_yciO_yrdC"/>
    <property type="match status" value="1"/>
</dbReference>
<evidence type="ECO:0000313" key="13">
    <source>
        <dbReference type="EMBL" id="SIQ21886.1"/>
    </source>
</evidence>
<feature type="active site" evidence="10">
    <location>
        <position position="44"/>
    </location>
</feature>
<name>A0A1N6QZX1_9GAMM</name>
<dbReference type="SUPFAM" id="SSF55821">
    <property type="entry name" value="YrdC/RibB"/>
    <property type="match status" value="1"/>
</dbReference>
<dbReference type="PROSITE" id="PS51160">
    <property type="entry name" value="ACYLPHOSPHATASE_3"/>
    <property type="match status" value="1"/>
</dbReference>
<protein>
    <recommendedName>
        <fullName evidence="8 9">Carbamoyltransferase HypF</fullName>
        <ecNumber evidence="9">6.2.-.-</ecNumber>
    </recommendedName>
</protein>
<dbReference type="GO" id="GO:0016743">
    <property type="term" value="F:carboxyl- or carbamoyltransferase activity"/>
    <property type="evidence" value="ECO:0007669"/>
    <property type="project" value="UniProtKB-UniRule"/>
</dbReference>
<dbReference type="Gene3D" id="3.90.870.50">
    <property type="match status" value="1"/>
</dbReference>
<evidence type="ECO:0000256" key="2">
    <source>
        <dbReference type="ARBA" id="ARBA00008097"/>
    </source>
</evidence>
<dbReference type="GO" id="GO:0051604">
    <property type="term" value="P:protein maturation"/>
    <property type="evidence" value="ECO:0007669"/>
    <property type="project" value="TreeGrafter"/>
</dbReference>
<comment type="catalytic activity">
    <reaction evidence="10">
        <text>an acyl phosphate + H2O = a carboxylate + phosphate + H(+)</text>
        <dbReference type="Rhea" id="RHEA:14965"/>
        <dbReference type="ChEBI" id="CHEBI:15377"/>
        <dbReference type="ChEBI" id="CHEBI:15378"/>
        <dbReference type="ChEBI" id="CHEBI:29067"/>
        <dbReference type="ChEBI" id="CHEBI:43474"/>
        <dbReference type="ChEBI" id="CHEBI:59918"/>
        <dbReference type="EC" id="3.6.1.7"/>
    </reaction>
</comment>
<dbReference type="InterPro" id="IPR043129">
    <property type="entry name" value="ATPase_NBD"/>
</dbReference>
<feature type="domain" description="YrdC-like" evidence="12">
    <location>
        <begin position="212"/>
        <end position="408"/>
    </location>
</feature>
<dbReference type="InterPro" id="IPR006070">
    <property type="entry name" value="Sua5-like_dom"/>
</dbReference>
<keyword evidence="14" id="KW-1185">Reference proteome</keyword>
<evidence type="ECO:0000313" key="14">
    <source>
        <dbReference type="Proteomes" id="UP000186895"/>
    </source>
</evidence>
<evidence type="ECO:0000256" key="9">
    <source>
        <dbReference type="PIRNR" id="PIRNR006256"/>
    </source>
</evidence>
<evidence type="ECO:0000256" key="6">
    <source>
        <dbReference type="ARBA" id="ARBA00022833"/>
    </source>
</evidence>
<accession>A0A1N6QZX1</accession>
<evidence type="ECO:0000256" key="3">
    <source>
        <dbReference type="ARBA" id="ARBA00022598"/>
    </source>
</evidence>
<feature type="active site" evidence="10">
    <location>
        <position position="26"/>
    </location>
</feature>
<sequence>MPKDADSSVQLFRLCYQGCVQGVGFRPVVWHVARSCGLAGQVKNTAGGVEVLLWADEQQCQIFTQQVSALLPPQADIHRLDIEPVNDALTLEQISRQAFSIQPSSSGFQHTRMPADTATCPDCLQELFDPDNRRYRYPFINCTYCGPRYTVIRKLPYDRASTTLVGFPMCSACDEEYQNPEHRRFHAQTNVCPECGPRLWLENPQAESITPEDTFTFLAQRLRQGEIVALKGLGGFHLCCDARNETAVKCLRQRKGRPAKALALMLADTEAAKAHVELSSTEADYLSSPQAPILLCRKRSLHTIEAALSQQQLLAESIAPDSHELGIMLPYTPIHHLLMQAFGGPLVMTSGNPSGQLQVINNEDARKALAPLAGWLLLHDRPIERRIDDAVVRVVAGKALQVLRPGRGFAPLYLPLPAGFNPEVPVLALGGDLKNTLCLSDEQGLHMTPFIGDLAAPDAYQAHRQARIELQQECRADIASLACDAHPNYISTRQARSENSPPLAFVQHHHAHMASCLVDNAYPLNGPSVLALCLDGTGYGEDGSLWGGECLLGDYANYRRVGQVKPFPLPGGKQAILQPWRILASQLHQAGMDWSAARTVWSCLGDKPLDTITAMIDKGVNTPITSSMGRLFDAMAAALGCYAEGISYEGQAAIKLEQLAQSSDCQDVEPYTLQCQQNAQGLLQLEAAPLWYQLVDDLRASRPRCEIAVAFHLGVIRCLLDMVYRLGQMHPFQHVVLTGGVMQNRFLSERLEQGIAQLGYTPLCHQRVPCNDAGLSVGQAAVALARVQGQQQGEGEPNA</sequence>
<dbReference type="Gene3D" id="3.30.420.360">
    <property type="match status" value="1"/>
</dbReference>
<dbReference type="InterPro" id="IPR036046">
    <property type="entry name" value="Acylphosphatase-like_dom_sf"/>
</dbReference>
<dbReference type="InterPro" id="IPR004421">
    <property type="entry name" value="Carbamoyltransferase_HypF"/>
</dbReference>
<comment type="pathway">
    <text evidence="1 9">Protein modification; [NiFe] hydrogenase maturation.</text>
</comment>
<dbReference type="PANTHER" id="PTHR42959:SF1">
    <property type="entry name" value="CARBAMOYLTRANSFERASE HYPF"/>
    <property type="match status" value="1"/>
</dbReference>
<dbReference type="GO" id="GO:0003725">
    <property type="term" value="F:double-stranded RNA binding"/>
    <property type="evidence" value="ECO:0007669"/>
    <property type="project" value="InterPro"/>
</dbReference>
<evidence type="ECO:0000256" key="4">
    <source>
        <dbReference type="ARBA" id="ARBA00022723"/>
    </source>
</evidence>
<evidence type="ECO:0000256" key="5">
    <source>
        <dbReference type="ARBA" id="ARBA00022771"/>
    </source>
</evidence>
<dbReference type="PANTHER" id="PTHR42959">
    <property type="entry name" value="CARBAMOYLTRANSFERASE"/>
    <property type="match status" value="1"/>
</dbReference>
<dbReference type="SUPFAM" id="SSF54975">
    <property type="entry name" value="Acylphosphatase/BLUF domain-like"/>
    <property type="match status" value="1"/>
</dbReference>
<dbReference type="InterPro" id="IPR017945">
    <property type="entry name" value="DHBP_synth_RibB-like_a/b_dom"/>
</dbReference>
<keyword evidence="3" id="KW-0436">Ligase</keyword>
<keyword evidence="5" id="KW-0863">Zinc-finger</keyword>
<dbReference type="Pfam" id="PF17788">
    <property type="entry name" value="HypF_C"/>
    <property type="match status" value="1"/>
</dbReference>
<comment type="function">
    <text evidence="9">Involved in the maturation of [NiFe] hydrogenases. Along with HypE, it catalyzes the synthesis of the CN ligands of the active site iron of [NiFe]-hydrogenases. HypF functions as a carbamoyl transferase using carbamoylphosphate as a substrate and transferring the carboxamido moiety in an ATP-dependent reaction to the thiolate of the C-terminal cysteine of HypE yielding a protein-S-carboxamide.</text>
</comment>
<dbReference type="SUPFAM" id="SSF53067">
    <property type="entry name" value="Actin-like ATPase domain"/>
    <property type="match status" value="1"/>
</dbReference>
<dbReference type="Gene3D" id="3.30.110.120">
    <property type="match status" value="1"/>
</dbReference>
<evidence type="ECO:0000256" key="10">
    <source>
        <dbReference type="PROSITE-ProRule" id="PRU00520"/>
    </source>
</evidence>
<dbReference type="Gene3D" id="3.30.420.40">
    <property type="match status" value="1"/>
</dbReference>
<dbReference type="GO" id="GO:0008270">
    <property type="term" value="F:zinc ion binding"/>
    <property type="evidence" value="ECO:0007669"/>
    <property type="project" value="UniProtKB-KW"/>
</dbReference>
<dbReference type="InterPro" id="IPR051060">
    <property type="entry name" value="Carbamoyltrans_HypF-like"/>
</dbReference>
<dbReference type="Pfam" id="PF00708">
    <property type="entry name" value="Acylphosphatase"/>
    <property type="match status" value="1"/>
</dbReference>
<evidence type="ECO:0000256" key="8">
    <source>
        <dbReference type="ARBA" id="ARBA00072168"/>
    </source>
</evidence>
<dbReference type="InterPro" id="IPR011125">
    <property type="entry name" value="Znf_HypF"/>
</dbReference>
<evidence type="ECO:0000256" key="1">
    <source>
        <dbReference type="ARBA" id="ARBA00004711"/>
    </source>
</evidence>
<evidence type="ECO:0000259" key="11">
    <source>
        <dbReference type="PROSITE" id="PS51160"/>
    </source>
</evidence>
<dbReference type="InterPro" id="IPR001792">
    <property type="entry name" value="Acylphosphatase-like_dom"/>
</dbReference>
<dbReference type="NCBIfam" id="TIGR00143">
    <property type="entry name" value="hypF"/>
    <property type="match status" value="1"/>
</dbReference>
<keyword evidence="4" id="KW-0479">Metal-binding</keyword>
<dbReference type="FunFam" id="3.30.420.40:FF:000124">
    <property type="entry name" value="Carbamoyltransferase HypF"/>
    <property type="match status" value="1"/>
</dbReference>
<dbReference type="Pfam" id="PF07503">
    <property type="entry name" value="zf-HYPF"/>
    <property type="match status" value="2"/>
</dbReference>
<comment type="catalytic activity">
    <reaction evidence="7 9">
        <text>C-terminal L-cysteinyl-[HypE protein] + carbamoyl phosphate + ATP + H2O = C-terminal S-carboxamide-L-cysteinyl-[HypE protein] + AMP + phosphate + diphosphate + H(+)</text>
        <dbReference type="Rhea" id="RHEA:55636"/>
        <dbReference type="Rhea" id="RHEA-COMP:14247"/>
        <dbReference type="Rhea" id="RHEA-COMP:14392"/>
        <dbReference type="ChEBI" id="CHEBI:15377"/>
        <dbReference type="ChEBI" id="CHEBI:15378"/>
        <dbReference type="ChEBI" id="CHEBI:30616"/>
        <dbReference type="ChEBI" id="CHEBI:33019"/>
        <dbReference type="ChEBI" id="CHEBI:43474"/>
        <dbReference type="ChEBI" id="CHEBI:58228"/>
        <dbReference type="ChEBI" id="CHEBI:76913"/>
        <dbReference type="ChEBI" id="CHEBI:139126"/>
        <dbReference type="ChEBI" id="CHEBI:456215"/>
    </reaction>
</comment>
<dbReference type="UniPathway" id="UPA00335"/>